<dbReference type="InterPro" id="IPR014718">
    <property type="entry name" value="GH-type_carb-bd"/>
</dbReference>
<keyword evidence="4 9" id="KW-0378">Hydrolase</keyword>
<dbReference type="InterPro" id="IPR006104">
    <property type="entry name" value="Glyco_hydro_2_N"/>
</dbReference>
<protein>
    <recommendedName>
        <fullName evidence="3">beta-galactosidase</fullName>
        <ecNumber evidence="3">3.2.1.23</ecNumber>
    </recommendedName>
    <alternativeName>
        <fullName evidence="6">Lactase</fullName>
    </alternativeName>
</protein>
<dbReference type="AlphaFoldDB" id="A0AA96F613"/>
<name>A0AA96F613_9MICO</name>
<dbReference type="EC" id="3.2.1.23" evidence="3"/>
<dbReference type="SUPFAM" id="SSF51445">
    <property type="entry name" value="(Trans)glycosidases"/>
    <property type="match status" value="1"/>
</dbReference>
<dbReference type="GO" id="GO:0004565">
    <property type="term" value="F:beta-galactosidase activity"/>
    <property type="evidence" value="ECO:0007669"/>
    <property type="project" value="UniProtKB-EC"/>
</dbReference>
<dbReference type="Gene3D" id="2.60.120.260">
    <property type="entry name" value="Galactose-binding domain-like"/>
    <property type="match status" value="1"/>
</dbReference>
<evidence type="ECO:0000259" key="8">
    <source>
        <dbReference type="SMART" id="SM01038"/>
    </source>
</evidence>
<dbReference type="InterPro" id="IPR006101">
    <property type="entry name" value="Glyco_hydro_2"/>
</dbReference>
<dbReference type="Pfam" id="PF02929">
    <property type="entry name" value="Bgal_small_N"/>
    <property type="match status" value="1"/>
</dbReference>
<dbReference type="InterPro" id="IPR008979">
    <property type="entry name" value="Galactose-bd-like_sf"/>
</dbReference>
<dbReference type="Pfam" id="PF02837">
    <property type="entry name" value="Glyco_hydro_2_N"/>
    <property type="match status" value="1"/>
</dbReference>
<evidence type="ECO:0000256" key="6">
    <source>
        <dbReference type="ARBA" id="ARBA00032230"/>
    </source>
</evidence>
<feature type="compositionally biased region" description="Low complexity" evidence="7">
    <location>
        <begin position="770"/>
        <end position="782"/>
    </location>
</feature>
<dbReference type="Pfam" id="PF00703">
    <property type="entry name" value="Glyco_hydro_2"/>
    <property type="match status" value="1"/>
</dbReference>
<dbReference type="SUPFAM" id="SSF74650">
    <property type="entry name" value="Galactose mutarotase-like"/>
    <property type="match status" value="1"/>
</dbReference>
<dbReference type="SUPFAM" id="SSF49303">
    <property type="entry name" value="beta-Galactosidase/glucuronidase domain"/>
    <property type="match status" value="2"/>
</dbReference>
<dbReference type="InterPro" id="IPR017853">
    <property type="entry name" value="GH"/>
</dbReference>
<dbReference type="Pfam" id="PF02836">
    <property type="entry name" value="Glyco_hydro_2_C"/>
    <property type="match status" value="1"/>
</dbReference>
<dbReference type="InterPro" id="IPR050347">
    <property type="entry name" value="Bact_Beta-galactosidase"/>
</dbReference>
<dbReference type="GO" id="GO:0009341">
    <property type="term" value="C:beta-galactosidase complex"/>
    <property type="evidence" value="ECO:0007669"/>
    <property type="project" value="InterPro"/>
</dbReference>
<feature type="domain" description="Beta galactosidase small chain/" evidence="8">
    <location>
        <begin position="822"/>
        <end position="1093"/>
    </location>
</feature>
<feature type="region of interest" description="Disordered" evidence="7">
    <location>
        <begin position="770"/>
        <end position="819"/>
    </location>
</feature>
<evidence type="ECO:0000256" key="2">
    <source>
        <dbReference type="ARBA" id="ARBA00007401"/>
    </source>
</evidence>
<dbReference type="InterPro" id="IPR004199">
    <property type="entry name" value="B-gal_small/dom_5"/>
</dbReference>
<dbReference type="RefSeq" id="WP_313498978.1">
    <property type="nucleotide sequence ID" value="NZ_CP134879.1"/>
</dbReference>
<evidence type="ECO:0000313" key="10">
    <source>
        <dbReference type="Proteomes" id="UP001304125"/>
    </source>
</evidence>
<dbReference type="InterPro" id="IPR036156">
    <property type="entry name" value="Beta-gal/glucu_dom_sf"/>
</dbReference>
<organism evidence="9 10">
    <name type="scientific">Demequina capsici</name>
    <dbReference type="NCBI Taxonomy" id="3075620"/>
    <lineage>
        <taxon>Bacteria</taxon>
        <taxon>Bacillati</taxon>
        <taxon>Actinomycetota</taxon>
        <taxon>Actinomycetes</taxon>
        <taxon>Micrococcales</taxon>
        <taxon>Demequinaceae</taxon>
        <taxon>Demequina</taxon>
    </lineage>
</organism>
<reference evidence="9 10" key="1">
    <citation type="submission" date="2023-09" db="EMBL/GenBank/DDBJ databases">
        <title>Demequina sp. a novel bacteria isolated from Capsicum annuum.</title>
        <authorList>
            <person name="Humaira Z."/>
            <person name="Lee J."/>
            <person name="Cho D."/>
        </authorList>
    </citation>
    <scope>NUCLEOTIDE SEQUENCE [LARGE SCALE GENOMIC DNA]</scope>
    <source>
        <strain evidence="9 10">OYTSA14</strain>
    </source>
</reference>
<dbReference type="Gene3D" id="3.20.20.80">
    <property type="entry name" value="Glycosidases"/>
    <property type="match status" value="1"/>
</dbReference>
<dbReference type="Pfam" id="PF16353">
    <property type="entry name" value="LacZ_4"/>
    <property type="match status" value="1"/>
</dbReference>
<dbReference type="InterPro" id="IPR006103">
    <property type="entry name" value="Glyco_hydro_2_cat"/>
</dbReference>
<sequence length="1115" mass="117647">MKTGSVRVRRGIVLGAAIALVAGFVAFVSWPSSARPWAGTPETFEVNRLPSTARTIPVADAQTVQSVGATVAESQSPWLMSLNGAWSFRWSPDEASASLDFVDPATDVDDWDVVQVPHQWQLDGYGDSATGDLAYLDTVYPWQGYEDIEPPATPTVGASVGSYRREVTLPDGWSGRRTILAFQGVKSAFTVWVNGVEIGYSEDSYAPAEFEVTDALHAGVNTIAVRVFRWSDGSWLENQDQIDLSGIFRDVEMYSVGDAHLEDDTVTTDVHDDLQGATVTTVLDVSRTEGEADAVRVTLLDPAGQQEGMTEVALPAGGSSPVEASLEVPDARLWTAETPDLYTLVYELLRGDEVRETVATRIGIREFQIVDGQMRLNGHVLDIKGVNRGEMQPDVGQALTEEQMRADLIAMRQANITAVRTSHYPASPTLYRLADEIGMYVMDEANVETHGLRPFPEGSPEWDGAVLDRISTMYERDKNHASVLWWSLGNEVGPGEVFARAADWLRATDPGRLVHFQEDSTVADIDGVFYPTLDELEARAQAGGARPWIMTEYQMAMGNSVGGIEDYWKVVDSSPTMQGGFVWDWADQAIRLPVEGGVDGLPITDDTGATYFSYGGDWGSYATSGAFELNGLVLPDRTPQPELAAVAAVYAPVELVDSDAVAGRVELRNENLVTDLAAYDVTWTLEADGSVVTAGTLDLSLAAGETAWVGLPVSAADAVVPGAEHVVTLEFRLKGATAWADAGFRVAALQVALPASADASVDASVDASSGAAVPGDAVSGDADGAGRTGSVGVAGTEPRVDSGAGTDSPGALQVRRSGGSVTVTGDSVAVAVDESTGAIVSYEVDGRELLAGASAADFWRATTQNDEWNGLASAARQWRSAGANLDVGDVRVSHGAAGSVIVTVEAQVPVDGDPAYRVVYAVQPDGAVVVDVSLGAADTAAELPAMGVELLVDPTLTDLTWFGDGPGESWSDRTVGTLLGTWSSTVADQLFPQVVPQATGNHTGVRWISLTDASGTGLQVVSLGGPLQAAALPVSEAAIEAAAHPYQLVLDDAAVHLTIDAVQQGVGFSWGPRAVPSGTVAANEAHAVRWVLRGVTAADDRAAEARAARTAYAVD</sequence>
<accession>A0AA96F613</accession>
<dbReference type="SMART" id="SM01038">
    <property type="entry name" value="Bgal_small_N"/>
    <property type="match status" value="1"/>
</dbReference>
<dbReference type="GO" id="GO:0005990">
    <property type="term" value="P:lactose catabolic process"/>
    <property type="evidence" value="ECO:0007669"/>
    <property type="project" value="TreeGrafter"/>
</dbReference>
<evidence type="ECO:0000256" key="7">
    <source>
        <dbReference type="SAM" id="MobiDB-lite"/>
    </source>
</evidence>
<dbReference type="InterPro" id="IPR006102">
    <property type="entry name" value="Ig-like_GH2"/>
</dbReference>
<proteinExistence type="inferred from homology"/>
<dbReference type="SUPFAM" id="SSF49785">
    <property type="entry name" value="Galactose-binding domain-like"/>
    <property type="match status" value="1"/>
</dbReference>
<evidence type="ECO:0000256" key="1">
    <source>
        <dbReference type="ARBA" id="ARBA00001412"/>
    </source>
</evidence>
<keyword evidence="10" id="KW-1185">Reference proteome</keyword>
<dbReference type="InterPro" id="IPR032312">
    <property type="entry name" value="LacZ_4"/>
</dbReference>
<dbReference type="Gene3D" id="2.60.40.10">
    <property type="entry name" value="Immunoglobulins"/>
    <property type="match status" value="2"/>
</dbReference>
<dbReference type="Gene3D" id="2.70.98.10">
    <property type="match status" value="1"/>
</dbReference>
<gene>
    <name evidence="9" type="ORF">RN606_00980</name>
</gene>
<evidence type="ECO:0000256" key="4">
    <source>
        <dbReference type="ARBA" id="ARBA00022801"/>
    </source>
</evidence>
<evidence type="ECO:0000256" key="5">
    <source>
        <dbReference type="ARBA" id="ARBA00023295"/>
    </source>
</evidence>
<evidence type="ECO:0000256" key="3">
    <source>
        <dbReference type="ARBA" id="ARBA00012756"/>
    </source>
</evidence>
<dbReference type="EMBL" id="CP134879">
    <property type="protein sequence ID" value="WNM24756.1"/>
    <property type="molecule type" value="Genomic_DNA"/>
</dbReference>
<keyword evidence="5" id="KW-0326">Glycosidase</keyword>
<dbReference type="GO" id="GO:0030246">
    <property type="term" value="F:carbohydrate binding"/>
    <property type="evidence" value="ECO:0007669"/>
    <property type="project" value="InterPro"/>
</dbReference>
<comment type="catalytic activity">
    <reaction evidence="1">
        <text>Hydrolysis of terminal non-reducing beta-D-galactose residues in beta-D-galactosides.</text>
        <dbReference type="EC" id="3.2.1.23"/>
    </reaction>
</comment>
<dbReference type="InterPro" id="IPR011013">
    <property type="entry name" value="Gal_mutarotase_sf_dom"/>
</dbReference>
<evidence type="ECO:0000313" key="9">
    <source>
        <dbReference type="EMBL" id="WNM24756.1"/>
    </source>
</evidence>
<dbReference type="PANTHER" id="PTHR46323">
    <property type="entry name" value="BETA-GALACTOSIDASE"/>
    <property type="match status" value="1"/>
</dbReference>
<dbReference type="InterPro" id="IPR013783">
    <property type="entry name" value="Ig-like_fold"/>
</dbReference>
<dbReference type="Proteomes" id="UP001304125">
    <property type="component" value="Chromosome"/>
</dbReference>
<dbReference type="PRINTS" id="PR00132">
    <property type="entry name" value="GLHYDRLASE2"/>
</dbReference>
<comment type="similarity">
    <text evidence="2">Belongs to the glycosyl hydrolase 2 family.</text>
</comment>
<dbReference type="PANTHER" id="PTHR46323:SF2">
    <property type="entry name" value="BETA-GALACTOSIDASE"/>
    <property type="match status" value="1"/>
</dbReference>